<sequence length="290" mass="30086">MAAFTDCVLVLSLISIPLLSISHNFFAQAQDFSGVTGFASDPSSNDYASSNYYPSWNNWNNDDRDDNGFRSGSGFGSIIQVGRYSIRSTKAGSCPAQNAVLQNRNNCGRPRCLSDHACPGSQKCCAYGGCPQCQQPVRHHGNNNNNMNGNMQWVFNNQNSNNSFGGTKAGTCPVISLGNNCASNCQTDYSCSGPQKCCSNGCGLVCLYPQTFTGSGGAPLFKAGSCPVSTGPAGSCIAGCSMLNGDGDCSGTSKCCSNGCGTECMNAAGLPSAVTGPPAGVVDFCRVVDF</sequence>
<evidence type="ECO:0000256" key="2">
    <source>
        <dbReference type="ARBA" id="ARBA00023157"/>
    </source>
</evidence>
<protein>
    <recommendedName>
        <fullName evidence="4">WAP domain-containing protein</fullName>
    </recommendedName>
</protein>
<dbReference type="CDD" id="cd00199">
    <property type="entry name" value="WAP"/>
    <property type="match status" value="1"/>
</dbReference>
<dbReference type="OrthoDB" id="6060011at2759"/>
<dbReference type="PANTHER" id="PTHR19441">
    <property type="entry name" value="WHEY ACDIC PROTEIN WAP"/>
    <property type="match status" value="1"/>
</dbReference>
<name>A0A1W0WMS3_HYPEX</name>
<dbReference type="EMBL" id="MTYJ01000074">
    <property type="protein sequence ID" value="OQV16423.1"/>
    <property type="molecule type" value="Genomic_DNA"/>
</dbReference>
<dbReference type="SMART" id="SM00217">
    <property type="entry name" value="WAP"/>
    <property type="match status" value="3"/>
</dbReference>
<dbReference type="InterPro" id="IPR036645">
    <property type="entry name" value="Elafin-like_sf"/>
</dbReference>
<feature type="signal peptide" evidence="3">
    <location>
        <begin position="1"/>
        <end position="29"/>
    </location>
</feature>
<evidence type="ECO:0000259" key="4">
    <source>
        <dbReference type="PROSITE" id="PS51390"/>
    </source>
</evidence>
<comment type="caution">
    <text evidence="5">The sequence shown here is derived from an EMBL/GenBank/DDBJ whole genome shotgun (WGS) entry which is preliminary data.</text>
</comment>
<dbReference type="GO" id="GO:0004867">
    <property type="term" value="F:serine-type endopeptidase inhibitor activity"/>
    <property type="evidence" value="ECO:0007669"/>
    <property type="project" value="TreeGrafter"/>
</dbReference>
<feature type="domain" description="WAP" evidence="4">
    <location>
        <begin position="165"/>
        <end position="210"/>
    </location>
</feature>
<dbReference type="Gene3D" id="4.10.75.10">
    <property type="entry name" value="Elafin-like"/>
    <property type="match status" value="3"/>
</dbReference>
<dbReference type="Pfam" id="PF00095">
    <property type="entry name" value="WAP"/>
    <property type="match status" value="3"/>
</dbReference>
<dbReference type="GO" id="GO:0019731">
    <property type="term" value="P:antibacterial humoral response"/>
    <property type="evidence" value="ECO:0007669"/>
    <property type="project" value="TreeGrafter"/>
</dbReference>
<evidence type="ECO:0000256" key="3">
    <source>
        <dbReference type="SAM" id="SignalP"/>
    </source>
</evidence>
<dbReference type="PRINTS" id="PR00003">
    <property type="entry name" value="4DISULPHCORE"/>
</dbReference>
<dbReference type="SUPFAM" id="SSF57256">
    <property type="entry name" value="Elafin-like"/>
    <property type="match status" value="3"/>
</dbReference>
<feature type="chain" id="PRO_5012958240" description="WAP domain-containing protein" evidence="3">
    <location>
        <begin position="30"/>
        <end position="290"/>
    </location>
</feature>
<keyword evidence="6" id="KW-1185">Reference proteome</keyword>
<dbReference type="GO" id="GO:0005615">
    <property type="term" value="C:extracellular space"/>
    <property type="evidence" value="ECO:0007669"/>
    <property type="project" value="TreeGrafter"/>
</dbReference>
<dbReference type="AlphaFoldDB" id="A0A1W0WMS3"/>
<dbReference type="PROSITE" id="PS51390">
    <property type="entry name" value="WAP"/>
    <property type="match status" value="3"/>
</dbReference>
<keyword evidence="2" id="KW-1015">Disulfide bond</keyword>
<dbReference type="PANTHER" id="PTHR19441:SF30">
    <property type="entry name" value="ELAFIN"/>
    <property type="match status" value="1"/>
</dbReference>
<evidence type="ECO:0000313" key="5">
    <source>
        <dbReference type="EMBL" id="OQV16423.1"/>
    </source>
</evidence>
<keyword evidence="1 3" id="KW-0732">Signal</keyword>
<dbReference type="Proteomes" id="UP000192578">
    <property type="component" value="Unassembled WGS sequence"/>
</dbReference>
<gene>
    <name evidence="5" type="ORF">BV898_09414</name>
</gene>
<reference evidence="6" key="1">
    <citation type="submission" date="2017-01" db="EMBL/GenBank/DDBJ databases">
        <title>Comparative genomics of anhydrobiosis in the tardigrade Hypsibius dujardini.</title>
        <authorList>
            <person name="Yoshida Y."/>
            <person name="Koutsovoulos G."/>
            <person name="Laetsch D."/>
            <person name="Stevens L."/>
            <person name="Kumar S."/>
            <person name="Horikawa D."/>
            <person name="Ishino K."/>
            <person name="Komine S."/>
            <person name="Tomita M."/>
            <person name="Blaxter M."/>
            <person name="Arakawa K."/>
        </authorList>
    </citation>
    <scope>NUCLEOTIDE SEQUENCE [LARGE SCALE GENOMIC DNA]</scope>
    <source>
        <strain evidence="6">Z151</strain>
    </source>
</reference>
<dbReference type="GO" id="GO:0045087">
    <property type="term" value="P:innate immune response"/>
    <property type="evidence" value="ECO:0007669"/>
    <property type="project" value="TreeGrafter"/>
</dbReference>
<feature type="domain" description="WAP" evidence="4">
    <location>
        <begin position="219"/>
        <end position="268"/>
    </location>
</feature>
<dbReference type="InterPro" id="IPR050514">
    <property type="entry name" value="WAP_four-disulfide_core"/>
</dbReference>
<feature type="domain" description="WAP" evidence="4">
    <location>
        <begin position="87"/>
        <end position="137"/>
    </location>
</feature>
<organism evidence="5 6">
    <name type="scientific">Hypsibius exemplaris</name>
    <name type="common">Freshwater tardigrade</name>
    <dbReference type="NCBI Taxonomy" id="2072580"/>
    <lineage>
        <taxon>Eukaryota</taxon>
        <taxon>Metazoa</taxon>
        <taxon>Ecdysozoa</taxon>
        <taxon>Tardigrada</taxon>
        <taxon>Eutardigrada</taxon>
        <taxon>Parachela</taxon>
        <taxon>Hypsibioidea</taxon>
        <taxon>Hypsibiidae</taxon>
        <taxon>Hypsibius</taxon>
    </lineage>
</organism>
<evidence type="ECO:0000313" key="6">
    <source>
        <dbReference type="Proteomes" id="UP000192578"/>
    </source>
</evidence>
<evidence type="ECO:0000256" key="1">
    <source>
        <dbReference type="ARBA" id="ARBA00022729"/>
    </source>
</evidence>
<accession>A0A1W0WMS3</accession>
<proteinExistence type="predicted"/>
<dbReference type="InterPro" id="IPR008197">
    <property type="entry name" value="WAP_dom"/>
</dbReference>